<evidence type="ECO:0000313" key="2">
    <source>
        <dbReference type="EMBL" id="MBB4843727.1"/>
    </source>
</evidence>
<gene>
    <name evidence="2" type="ORF">HNP55_002250</name>
</gene>
<keyword evidence="3" id="KW-1185">Reference proteome</keyword>
<protein>
    <submittedName>
        <fullName evidence="2">Uncharacterized protein</fullName>
    </submittedName>
</protein>
<comment type="caution">
    <text evidence="2">The sequence shown here is derived from an EMBL/GenBank/DDBJ whole genome shotgun (WGS) entry which is preliminary data.</text>
</comment>
<dbReference type="AlphaFoldDB" id="A0A840LEJ7"/>
<proteinExistence type="predicted"/>
<dbReference type="RefSeq" id="WP_184299266.1">
    <property type="nucleotide sequence ID" value="NZ_JACHLP010000004.1"/>
</dbReference>
<sequence length="415" mass="44302">MALVLQHLFSRPDAPKLPPPSGPDVARSWSPVLGLEAPGAAPPQPASAPARSEAAQPKPWSRPQPELPARRDEGLHSQAGPGRQSVCGLGYADSQWLAADVPKPWDQSRQDEVKRLRDHLLPLLRHSADPADQVAAALLARPLWDVGLGADSSSHAAALLAQHSHSAAAYGLAYRACATWPGAACSGLSARRWTELDEQNPSAWLFLLGEAYRAADAAVLAEALYRLSLPQLGMDPGMPLLARAQARMAQARAQALDTAALASEELALVADAMLQTQIIGVDFAMTGNWLQALNRSCSGPALADSNRQQQCQAVARNLLLRGRSLMDMAQALSLAERSGLPAAEWPLQRSDYLAVQAQVGADSEAQAELGESCAAFRLVRSRLAEILRQGEWGFWRAELARQRGAASAPVPTPTP</sequence>
<name>A0A840LEJ7_9BURK</name>
<accession>A0A840LEJ7</accession>
<dbReference type="Proteomes" id="UP000562027">
    <property type="component" value="Unassembled WGS sequence"/>
</dbReference>
<dbReference type="EMBL" id="JACHLP010000004">
    <property type="protein sequence ID" value="MBB4843727.1"/>
    <property type="molecule type" value="Genomic_DNA"/>
</dbReference>
<feature type="compositionally biased region" description="Low complexity" evidence="1">
    <location>
        <begin position="47"/>
        <end position="57"/>
    </location>
</feature>
<evidence type="ECO:0000313" key="3">
    <source>
        <dbReference type="Proteomes" id="UP000562027"/>
    </source>
</evidence>
<reference evidence="2 3" key="1">
    <citation type="submission" date="2020-08" db="EMBL/GenBank/DDBJ databases">
        <title>Functional genomics of gut bacteria from endangered species of beetles.</title>
        <authorList>
            <person name="Carlos-Shanley C."/>
        </authorList>
    </citation>
    <scope>NUCLEOTIDE SEQUENCE [LARGE SCALE GENOMIC DNA]</scope>
    <source>
        <strain evidence="2 3">S00239</strain>
    </source>
</reference>
<organism evidence="2 3">
    <name type="scientific">Roseateles oligotrophus</name>
    <dbReference type="NCBI Taxonomy" id="1769250"/>
    <lineage>
        <taxon>Bacteria</taxon>
        <taxon>Pseudomonadati</taxon>
        <taxon>Pseudomonadota</taxon>
        <taxon>Betaproteobacteria</taxon>
        <taxon>Burkholderiales</taxon>
        <taxon>Sphaerotilaceae</taxon>
        <taxon>Roseateles</taxon>
    </lineage>
</organism>
<feature type="region of interest" description="Disordered" evidence="1">
    <location>
        <begin position="1"/>
        <end position="84"/>
    </location>
</feature>
<evidence type="ECO:0000256" key="1">
    <source>
        <dbReference type="SAM" id="MobiDB-lite"/>
    </source>
</evidence>